<reference evidence="5" key="1">
    <citation type="submission" date="2021-02" db="EMBL/GenBank/DDBJ databases">
        <authorList>
            <person name="Dougan E. K."/>
            <person name="Rhodes N."/>
            <person name="Thang M."/>
            <person name="Chan C."/>
        </authorList>
    </citation>
    <scope>NUCLEOTIDE SEQUENCE</scope>
</reference>
<comment type="similarity">
    <text evidence="1">Belongs to the chaperonin (HSP60) family.</text>
</comment>
<dbReference type="GO" id="GO:0042026">
    <property type="term" value="P:protein refolding"/>
    <property type="evidence" value="ECO:0007669"/>
    <property type="project" value="InterPro"/>
</dbReference>
<feature type="non-terminal residue" evidence="5">
    <location>
        <position position="1"/>
    </location>
</feature>
<sequence length="378" mass="40705">SAASISLAEYRAHAEMPGGFLYIGTLGGDEFQRPNLGAVVIRKLLLDTVLKGRWTVAVVRRFALVLPAGLGKIPLLFHFLQAQGARGHGVVLFAVPSFLDHEMKSPKEVPRAQIRDLLAKGASIEASCAIHCCVYNGDLERLEILLRLTPSPEEAVDQPDGSGLVPLMLAAKGVSAVDAEGCTTLGHLWQKLRDLEDFEGCFGLEMGECDKSDLEKFLMPPSGPTTLDRQVIDASSDEENVMDWDGGEEEDFEDDDEAAKKISFREAGQQKLQAGINAVTNAVKVTLGPKGRNVVLQRESFQVPQIVNDGVTIARAISLQDKEMNLGAKLLTQASAKSESNAGDGTTSAAVLTQEMVNEGMQLVSSGYNPVLMQKGMK</sequence>
<dbReference type="SUPFAM" id="SSF48592">
    <property type="entry name" value="GroEL equatorial domain-like"/>
    <property type="match status" value="1"/>
</dbReference>
<keyword evidence="2" id="KW-0547">Nucleotide-binding</keyword>
<dbReference type="GO" id="GO:0140662">
    <property type="term" value="F:ATP-dependent protein folding chaperone"/>
    <property type="evidence" value="ECO:0007669"/>
    <property type="project" value="InterPro"/>
</dbReference>
<dbReference type="Proteomes" id="UP000601435">
    <property type="component" value="Unassembled WGS sequence"/>
</dbReference>
<dbReference type="PANTHER" id="PTHR45633">
    <property type="entry name" value="60 KDA HEAT SHOCK PROTEIN, MITOCHONDRIAL"/>
    <property type="match status" value="1"/>
</dbReference>
<keyword evidence="6" id="KW-1185">Reference proteome</keyword>
<dbReference type="Gene3D" id="1.25.40.20">
    <property type="entry name" value="Ankyrin repeat-containing domain"/>
    <property type="match status" value="1"/>
</dbReference>
<dbReference type="InterPro" id="IPR027413">
    <property type="entry name" value="GROEL-like_equatorial_sf"/>
</dbReference>
<evidence type="ECO:0000256" key="4">
    <source>
        <dbReference type="ARBA" id="ARBA00023186"/>
    </source>
</evidence>
<name>A0A812UVW9_9DINO</name>
<dbReference type="OrthoDB" id="496at2759"/>
<dbReference type="InterPro" id="IPR036770">
    <property type="entry name" value="Ankyrin_rpt-contain_sf"/>
</dbReference>
<evidence type="ECO:0000313" key="5">
    <source>
        <dbReference type="EMBL" id="CAE7594021.1"/>
    </source>
</evidence>
<dbReference type="AlphaFoldDB" id="A0A812UVW9"/>
<dbReference type="Gene3D" id="1.10.560.10">
    <property type="entry name" value="GroEL-like equatorial domain"/>
    <property type="match status" value="1"/>
</dbReference>
<keyword evidence="3" id="KW-0067">ATP-binding</keyword>
<protein>
    <submittedName>
        <fullName evidence="5">GroL protein</fullName>
    </submittedName>
</protein>
<dbReference type="Pfam" id="PF00118">
    <property type="entry name" value="Cpn60_TCP1"/>
    <property type="match status" value="1"/>
</dbReference>
<dbReference type="InterPro" id="IPR001844">
    <property type="entry name" value="Cpn60/GroEL"/>
</dbReference>
<organism evidence="5 6">
    <name type="scientific">Symbiodinium necroappetens</name>
    <dbReference type="NCBI Taxonomy" id="1628268"/>
    <lineage>
        <taxon>Eukaryota</taxon>
        <taxon>Sar</taxon>
        <taxon>Alveolata</taxon>
        <taxon>Dinophyceae</taxon>
        <taxon>Suessiales</taxon>
        <taxon>Symbiodiniaceae</taxon>
        <taxon>Symbiodinium</taxon>
    </lineage>
</organism>
<evidence type="ECO:0000256" key="2">
    <source>
        <dbReference type="ARBA" id="ARBA00022741"/>
    </source>
</evidence>
<comment type="caution">
    <text evidence="5">The sequence shown here is derived from an EMBL/GenBank/DDBJ whole genome shotgun (WGS) entry which is preliminary data.</text>
</comment>
<evidence type="ECO:0000313" key="6">
    <source>
        <dbReference type="Proteomes" id="UP000601435"/>
    </source>
</evidence>
<evidence type="ECO:0000256" key="3">
    <source>
        <dbReference type="ARBA" id="ARBA00022840"/>
    </source>
</evidence>
<evidence type="ECO:0000256" key="1">
    <source>
        <dbReference type="ARBA" id="ARBA00006607"/>
    </source>
</evidence>
<dbReference type="InterPro" id="IPR017998">
    <property type="entry name" value="Chaperone_TCP-1"/>
</dbReference>
<keyword evidence="4" id="KW-0143">Chaperone</keyword>
<dbReference type="InterPro" id="IPR002423">
    <property type="entry name" value="Cpn60/GroEL/TCP-1"/>
</dbReference>
<dbReference type="GO" id="GO:0005524">
    <property type="term" value="F:ATP binding"/>
    <property type="evidence" value="ECO:0007669"/>
    <property type="project" value="UniProtKB-KW"/>
</dbReference>
<dbReference type="EMBL" id="CAJNJA010028125">
    <property type="protein sequence ID" value="CAE7594021.1"/>
    <property type="molecule type" value="Genomic_DNA"/>
</dbReference>
<dbReference type="PRINTS" id="PR00304">
    <property type="entry name" value="TCOMPLEXTCP1"/>
</dbReference>
<feature type="non-terminal residue" evidence="5">
    <location>
        <position position="378"/>
    </location>
</feature>
<accession>A0A812UVW9</accession>
<gene>
    <name evidence="5" type="primary">groL</name>
    <name evidence="5" type="ORF">SNEC2469_LOCUS17107</name>
</gene>
<proteinExistence type="inferred from homology"/>